<dbReference type="InterPro" id="IPR000847">
    <property type="entry name" value="LysR_HTH_N"/>
</dbReference>
<organism evidence="4">
    <name type="scientific">Candidatus Methanophagaceae archaeon ANME-1 ERB6</name>
    <dbReference type="NCBI Taxonomy" id="2759912"/>
    <lineage>
        <taxon>Archaea</taxon>
        <taxon>Methanobacteriati</taxon>
        <taxon>Methanobacteriota</taxon>
        <taxon>Stenosarchaea group</taxon>
        <taxon>Methanomicrobia</taxon>
        <taxon>Candidatus Methanophagales</taxon>
        <taxon>Candidatus Methanophagaceae</taxon>
    </lineage>
</organism>
<dbReference type="GO" id="GO:0005886">
    <property type="term" value="C:plasma membrane"/>
    <property type="evidence" value="ECO:0007669"/>
    <property type="project" value="UniProtKB-SubCell"/>
</dbReference>
<dbReference type="InterPro" id="IPR008995">
    <property type="entry name" value="Mo/tungstate-bd_C_term_dom"/>
</dbReference>
<evidence type="ECO:0000259" key="3">
    <source>
        <dbReference type="PROSITE" id="PS51866"/>
    </source>
</evidence>
<evidence type="ECO:0000313" key="4">
    <source>
        <dbReference type="EMBL" id="QNO51576.1"/>
    </source>
</evidence>
<evidence type="ECO:0000256" key="1">
    <source>
        <dbReference type="ARBA" id="ARBA00004202"/>
    </source>
</evidence>
<protein>
    <recommendedName>
        <fullName evidence="3">Mop domain-containing protein</fullName>
    </recommendedName>
</protein>
<dbReference type="GO" id="GO:0015689">
    <property type="term" value="P:molybdate ion transport"/>
    <property type="evidence" value="ECO:0007669"/>
    <property type="project" value="InterPro"/>
</dbReference>
<dbReference type="Pfam" id="PF03459">
    <property type="entry name" value="TOBE"/>
    <property type="match status" value="1"/>
</dbReference>
<dbReference type="InterPro" id="IPR036388">
    <property type="entry name" value="WH-like_DNA-bd_sf"/>
</dbReference>
<dbReference type="GO" id="GO:0003700">
    <property type="term" value="F:DNA-binding transcription factor activity"/>
    <property type="evidence" value="ECO:0007669"/>
    <property type="project" value="InterPro"/>
</dbReference>
<dbReference type="InterPro" id="IPR051815">
    <property type="entry name" value="Molybdate_resp_trans_reg"/>
</dbReference>
<gene>
    <name evidence="4" type="ORF">FJOHDBIG_00024</name>
</gene>
<dbReference type="InterPro" id="IPR004606">
    <property type="entry name" value="Mop_domain"/>
</dbReference>
<dbReference type="AlphaFoldDB" id="A0A7G9YU92"/>
<dbReference type="EMBL" id="MT631473">
    <property type="protein sequence ID" value="QNO51576.1"/>
    <property type="molecule type" value="Genomic_DNA"/>
</dbReference>
<dbReference type="NCBIfam" id="TIGR00638">
    <property type="entry name" value="Mop"/>
    <property type="match status" value="1"/>
</dbReference>
<reference evidence="4" key="1">
    <citation type="submission" date="2020-06" db="EMBL/GenBank/DDBJ databases">
        <title>Unique genomic features of the anaerobic methanotrophic archaea.</title>
        <authorList>
            <person name="Chadwick G.L."/>
            <person name="Skennerton C.T."/>
            <person name="Laso-Perez R."/>
            <person name="Leu A.O."/>
            <person name="Speth D.R."/>
            <person name="Yu H."/>
            <person name="Morgan-Lang C."/>
            <person name="Hatzenpichler R."/>
            <person name="Goudeau D."/>
            <person name="Malmstrom R."/>
            <person name="Brazelton W.J."/>
            <person name="Woyke T."/>
            <person name="Hallam S.J."/>
            <person name="Tyson G.W."/>
            <person name="Wegener G."/>
            <person name="Boetius A."/>
            <person name="Orphan V."/>
        </authorList>
    </citation>
    <scope>NUCLEOTIDE SEQUENCE</scope>
</reference>
<name>A0A7G9YU92_9EURY</name>
<proteinExistence type="predicted"/>
<comment type="subcellular location">
    <subcellularLocation>
        <location evidence="1">Cell membrane</location>
        <topology evidence="1">Peripheral membrane protein</topology>
    </subcellularLocation>
</comment>
<dbReference type="PROSITE" id="PS51866">
    <property type="entry name" value="MOP"/>
    <property type="match status" value="1"/>
</dbReference>
<evidence type="ECO:0000256" key="2">
    <source>
        <dbReference type="ARBA" id="ARBA00022505"/>
    </source>
</evidence>
<dbReference type="Pfam" id="PF00126">
    <property type="entry name" value="HTH_1"/>
    <property type="match status" value="1"/>
</dbReference>
<keyword evidence="2" id="KW-0500">Molybdenum</keyword>
<dbReference type="SUPFAM" id="SSF50331">
    <property type="entry name" value="MOP-like"/>
    <property type="match status" value="1"/>
</dbReference>
<dbReference type="PANTHER" id="PTHR30432">
    <property type="entry name" value="TRANSCRIPTIONAL REGULATOR MODE"/>
    <property type="match status" value="1"/>
</dbReference>
<feature type="domain" description="Mop" evidence="3">
    <location>
        <begin position="117"/>
        <end position="183"/>
    </location>
</feature>
<dbReference type="Gene3D" id="1.10.10.10">
    <property type="entry name" value="Winged helix-like DNA-binding domain superfamily/Winged helix DNA-binding domain"/>
    <property type="match status" value="1"/>
</dbReference>
<dbReference type="PANTHER" id="PTHR30432:SF1">
    <property type="entry name" value="DNA-BINDING TRANSCRIPTIONAL DUAL REGULATOR MODE"/>
    <property type="match status" value="1"/>
</dbReference>
<sequence length="185" mass="20348">MKRKYESGHKQWIEHKGKAIIGEGRARLLAEIRNSSSILKAAEKLSIPYRTAWEYLKRIEDAIGSPVVKTHRGGPKGGGGTTLTAEGEEILSEYERYKRHLNSVAQNEIDWEAVFTKISAKNRIKGVVKGVEKGEIASTVRIEVAIPAVITAMITKEAVEELGLKEGDAVEAVIKATEILVSKEV</sequence>
<dbReference type="InterPro" id="IPR005116">
    <property type="entry name" value="Transp-assoc_OB_typ1"/>
</dbReference>
<accession>A0A7G9YU92</accession>
<dbReference type="Gene3D" id="2.40.50.100">
    <property type="match status" value="1"/>
</dbReference>
<dbReference type="InterPro" id="IPR036390">
    <property type="entry name" value="WH_DNA-bd_sf"/>
</dbReference>
<dbReference type="SUPFAM" id="SSF46785">
    <property type="entry name" value="Winged helix' DNA-binding domain"/>
    <property type="match status" value="1"/>
</dbReference>